<feature type="coiled-coil region" evidence="1">
    <location>
        <begin position="238"/>
        <end position="265"/>
    </location>
</feature>
<evidence type="ECO:0000313" key="2">
    <source>
        <dbReference type="EMBL" id="CAI6279799.1"/>
    </source>
</evidence>
<proteinExistence type="predicted"/>
<name>A0A9W4U625_9PLEO</name>
<dbReference type="Gene3D" id="1.20.58.320">
    <property type="entry name" value="TPR-like"/>
    <property type="match status" value="1"/>
</dbReference>
<comment type="caution">
    <text evidence="2">The sequence shown here is derived from an EMBL/GenBank/DDBJ whole genome shotgun (WGS) entry which is preliminary data.</text>
</comment>
<organism evidence="2 3">
    <name type="scientific">Periconia digitata</name>
    <dbReference type="NCBI Taxonomy" id="1303443"/>
    <lineage>
        <taxon>Eukaryota</taxon>
        <taxon>Fungi</taxon>
        <taxon>Dikarya</taxon>
        <taxon>Ascomycota</taxon>
        <taxon>Pezizomycotina</taxon>
        <taxon>Dothideomycetes</taxon>
        <taxon>Pleosporomycetidae</taxon>
        <taxon>Pleosporales</taxon>
        <taxon>Massarineae</taxon>
        <taxon>Periconiaceae</taxon>
        <taxon>Periconia</taxon>
    </lineage>
</organism>
<dbReference type="Proteomes" id="UP001152607">
    <property type="component" value="Unassembled WGS sequence"/>
</dbReference>
<dbReference type="AlphaFoldDB" id="A0A9W4U625"/>
<protein>
    <recommendedName>
        <fullName evidence="4">DUF924-domain-containing protein</fullName>
    </recommendedName>
</protein>
<accession>A0A9W4U625</accession>
<dbReference type="SUPFAM" id="SSF48452">
    <property type="entry name" value="TPR-like"/>
    <property type="match status" value="1"/>
</dbReference>
<dbReference type="InterPro" id="IPR011990">
    <property type="entry name" value="TPR-like_helical_dom_sf"/>
</dbReference>
<dbReference type="OrthoDB" id="414698at2759"/>
<keyword evidence="3" id="KW-1185">Reference proteome</keyword>
<evidence type="ECO:0000313" key="3">
    <source>
        <dbReference type="Proteomes" id="UP001152607"/>
    </source>
</evidence>
<dbReference type="Gene3D" id="1.25.40.10">
    <property type="entry name" value="Tetratricopeptide repeat domain"/>
    <property type="match status" value="1"/>
</dbReference>
<sequence>MLIVHIMRFSGRNICPLRPSFSGPQATRSILQQSRVLHPFPTTSQQHSFSQLHQQNMSTHRLDKNIFNHKLYKDVQAAFFEGVELGATEIDFAVLKRWFMGTPEEKQIFDNVCREKFGRALDAIGPEQLPRPTAEPFLRELKEVAEENAGGDGSEVAWTAVSMALLLDQVPRNIFRTNEGLVKVYTHYDEIAHSFSEILLSAKSPIGRPDLHPQWRLSLPHIMWFYMPLVHSEKIASHDLYDQVIEKYEKELKQEKDNEGRLAMLAHSLKSEKEHRDILEQFGRYPHRNACLGRKSTPEEEKFLAEGGATFGVAQAKS</sequence>
<evidence type="ECO:0000256" key="1">
    <source>
        <dbReference type="SAM" id="Coils"/>
    </source>
</evidence>
<dbReference type="InterPro" id="IPR010323">
    <property type="entry name" value="DUF924"/>
</dbReference>
<dbReference type="EMBL" id="CAOQHR010000001">
    <property type="protein sequence ID" value="CAI6279799.1"/>
    <property type="molecule type" value="Genomic_DNA"/>
</dbReference>
<evidence type="ECO:0008006" key="4">
    <source>
        <dbReference type="Google" id="ProtNLM"/>
    </source>
</evidence>
<keyword evidence="1" id="KW-0175">Coiled coil</keyword>
<dbReference type="Pfam" id="PF06041">
    <property type="entry name" value="DUF924"/>
    <property type="match status" value="1"/>
</dbReference>
<reference evidence="2" key="1">
    <citation type="submission" date="2023-01" db="EMBL/GenBank/DDBJ databases">
        <authorList>
            <person name="Van Ghelder C."/>
            <person name="Rancurel C."/>
        </authorList>
    </citation>
    <scope>NUCLEOTIDE SEQUENCE</scope>
    <source>
        <strain evidence="2">CNCM I-4278</strain>
    </source>
</reference>
<gene>
    <name evidence="2" type="ORF">PDIGIT_LOCUS2063</name>
</gene>